<dbReference type="EMBL" id="CP035495">
    <property type="protein sequence ID" value="QAY62654.1"/>
    <property type="molecule type" value="Genomic_DNA"/>
</dbReference>
<evidence type="ECO:0000313" key="3">
    <source>
        <dbReference type="Proteomes" id="UP000291758"/>
    </source>
</evidence>
<dbReference type="RefSeq" id="WP_129202991.1">
    <property type="nucleotide sequence ID" value="NZ_CP035495.1"/>
</dbReference>
<sequence length="181" mass="18178">MIGEGRARAPRVGVETRAWVPGAVLRVLGAVAPPAVVLAALSRSTLPFDVGTTATVGTIALLAWGLWRPGHGPSLTAIATAALLAAFTWGSGPDVAALWLAPLGYGALRLSNWAGAVGWGSRVELGALGRPALRDAVVMAATLLVGALGLTVRGSSPAVLVAGAGALLALAWWVLGHEDDG</sequence>
<dbReference type="AlphaFoldDB" id="A0A4P6EJG4"/>
<dbReference type="Proteomes" id="UP000291758">
    <property type="component" value="Chromosome"/>
</dbReference>
<organism evidence="2 3">
    <name type="scientific">Xylanimonas allomyrinae</name>
    <dbReference type="NCBI Taxonomy" id="2509459"/>
    <lineage>
        <taxon>Bacteria</taxon>
        <taxon>Bacillati</taxon>
        <taxon>Actinomycetota</taxon>
        <taxon>Actinomycetes</taxon>
        <taxon>Micrococcales</taxon>
        <taxon>Promicromonosporaceae</taxon>
        <taxon>Xylanimonas</taxon>
    </lineage>
</organism>
<evidence type="ECO:0000313" key="2">
    <source>
        <dbReference type="EMBL" id="QAY62654.1"/>
    </source>
</evidence>
<keyword evidence="1" id="KW-0812">Transmembrane</keyword>
<proteinExistence type="predicted"/>
<feature type="transmembrane region" description="Helical" evidence="1">
    <location>
        <begin position="20"/>
        <end position="42"/>
    </location>
</feature>
<name>A0A4P6EJG4_9MICO</name>
<keyword evidence="3" id="KW-1185">Reference proteome</keyword>
<protein>
    <submittedName>
        <fullName evidence="2">Uncharacterized protein</fullName>
    </submittedName>
</protein>
<dbReference type="OrthoDB" id="5150301at2"/>
<feature type="transmembrane region" description="Helical" evidence="1">
    <location>
        <begin position="132"/>
        <end position="152"/>
    </location>
</feature>
<feature type="transmembrane region" description="Helical" evidence="1">
    <location>
        <begin position="158"/>
        <end position="175"/>
    </location>
</feature>
<reference evidence="2 3" key="1">
    <citation type="submission" date="2019-01" db="EMBL/GenBank/DDBJ databases">
        <title>Genome sequencing of strain 2JSPR-7.</title>
        <authorList>
            <person name="Heo J."/>
            <person name="Kim S.-J."/>
            <person name="Kim J.-S."/>
            <person name="Hong S.-B."/>
            <person name="Kwon S.-W."/>
        </authorList>
    </citation>
    <scope>NUCLEOTIDE SEQUENCE [LARGE SCALE GENOMIC DNA]</scope>
    <source>
        <strain evidence="2 3">2JSPR-7</strain>
    </source>
</reference>
<accession>A0A4P6EJG4</accession>
<evidence type="ECO:0000256" key="1">
    <source>
        <dbReference type="SAM" id="Phobius"/>
    </source>
</evidence>
<feature type="transmembrane region" description="Helical" evidence="1">
    <location>
        <begin position="74"/>
        <end position="92"/>
    </location>
</feature>
<gene>
    <name evidence="2" type="ORF">ET495_04585</name>
</gene>
<dbReference type="KEGG" id="xyl:ET495_04585"/>
<keyword evidence="1" id="KW-1133">Transmembrane helix</keyword>
<feature type="transmembrane region" description="Helical" evidence="1">
    <location>
        <begin position="48"/>
        <end position="67"/>
    </location>
</feature>
<keyword evidence="1" id="KW-0472">Membrane</keyword>